<dbReference type="Pfam" id="PF00583">
    <property type="entry name" value="Acetyltransf_1"/>
    <property type="match status" value="1"/>
</dbReference>
<dbReference type="CDD" id="cd04301">
    <property type="entry name" value="NAT_SF"/>
    <property type="match status" value="1"/>
</dbReference>
<sequence length="150" mass="16556">MPEAARIRLAEAGDLPIIETIVSAAYGPYEARIGVRPGPLDDDYAGPIARGWVHVLEAEEPCGFVILIPQEDAMLLDNVAILPAAQGRGFGGMLMRFAEAQARAAGFTHIRLYTHEKMVENRALYTRIGYVETGRKTERGLARVYFEKPL</sequence>
<evidence type="ECO:0000256" key="1">
    <source>
        <dbReference type="ARBA" id="ARBA00022679"/>
    </source>
</evidence>
<evidence type="ECO:0000259" key="3">
    <source>
        <dbReference type="PROSITE" id="PS51186"/>
    </source>
</evidence>
<dbReference type="AlphaFoldDB" id="A0A2T6ASZ9"/>
<evidence type="ECO:0000313" key="4">
    <source>
        <dbReference type="EMBL" id="PTX46935.1"/>
    </source>
</evidence>
<protein>
    <submittedName>
        <fullName evidence="4">Acetyltransferase (GNAT) family protein</fullName>
    </submittedName>
</protein>
<keyword evidence="2" id="KW-0012">Acyltransferase</keyword>
<dbReference type="SUPFAM" id="SSF55729">
    <property type="entry name" value="Acyl-CoA N-acyltransferases (Nat)"/>
    <property type="match status" value="1"/>
</dbReference>
<dbReference type="Proteomes" id="UP000244069">
    <property type="component" value="Unassembled WGS sequence"/>
</dbReference>
<dbReference type="InterPro" id="IPR050832">
    <property type="entry name" value="Bact_Acetyltransf"/>
</dbReference>
<gene>
    <name evidence="4" type="ORF">C8N44_11477</name>
</gene>
<dbReference type="PANTHER" id="PTHR43877">
    <property type="entry name" value="AMINOALKYLPHOSPHONATE N-ACETYLTRANSFERASE-RELATED-RELATED"/>
    <property type="match status" value="1"/>
</dbReference>
<accession>A0A2T6ASZ9</accession>
<keyword evidence="1 4" id="KW-0808">Transferase</keyword>
<name>A0A2T6ASZ9_9RHOB</name>
<evidence type="ECO:0000313" key="5">
    <source>
        <dbReference type="Proteomes" id="UP000244069"/>
    </source>
</evidence>
<dbReference type="EMBL" id="QBKN01000014">
    <property type="protein sequence ID" value="PTX46935.1"/>
    <property type="molecule type" value="Genomic_DNA"/>
</dbReference>
<dbReference type="RefSeq" id="WP_188758717.1">
    <property type="nucleotide sequence ID" value="NZ_BMEZ01000015.1"/>
</dbReference>
<dbReference type="PROSITE" id="PS51186">
    <property type="entry name" value="GNAT"/>
    <property type="match status" value="1"/>
</dbReference>
<dbReference type="PANTHER" id="PTHR43877:SF2">
    <property type="entry name" value="AMINOALKYLPHOSPHONATE N-ACETYLTRANSFERASE-RELATED"/>
    <property type="match status" value="1"/>
</dbReference>
<dbReference type="Gene3D" id="3.40.630.30">
    <property type="match status" value="1"/>
</dbReference>
<reference evidence="4 5" key="1">
    <citation type="submission" date="2018-04" db="EMBL/GenBank/DDBJ databases">
        <title>Genomic Encyclopedia of Archaeal and Bacterial Type Strains, Phase II (KMG-II): from individual species to whole genera.</title>
        <authorList>
            <person name="Goeker M."/>
        </authorList>
    </citation>
    <scope>NUCLEOTIDE SEQUENCE [LARGE SCALE GENOMIC DNA]</scope>
    <source>
        <strain evidence="4 5">DSM 29329</strain>
    </source>
</reference>
<organism evidence="4 5">
    <name type="scientific">Allosediminivita pacifica</name>
    <dbReference type="NCBI Taxonomy" id="1267769"/>
    <lineage>
        <taxon>Bacteria</taxon>
        <taxon>Pseudomonadati</taxon>
        <taxon>Pseudomonadota</taxon>
        <taxon>Alphaproteobacteria</taxon>
        <taxon>Rhodobacterales</taxon>
        <taxon>Paracoccaceae</taxon>
        <taxon>Allosediminivita</taxon>
    </lineage>
</organism>
<feature type="domain" description="N-acetyltransferase" evidence="3">
    <location>
        <begin position="5"/>
        <end position="150"/>
    </location>
</feature>
<dbReference type="GO" id="GO:0016747">
    <property type="term" value="F:acyltransferase activity, transferring groups other than amino-acyl groups"/>
    <property type="evidence" value="ECO:0007669"/>
    <property type="project" value="InterPro"/>
</dbReference>
<dbReference type="InterPro" id="IPR000182">
    <property type="entry name" value="GNAT_dom"/>
</dbReference>
<evidence type="ECO:0000256" key="2">
    <source>
        <dbReference type="ARBA" id="ARBA00023315"/>
    </source>
</evidence>
<keyword evidence="5" id="KW-1185">Reference proteome</keyword>
<dbReference type="InterPro" id="IPR016181">
    <property type="entry name" value="Acyl_CoA_acyltransferase"/>
</dbReference>
<proteinExistence type="predicted"/>
<comment type="caution">
    <text evidence="4">The sequence shown here is derived from an EMBL/GenBank/DDBJ whole genome shotgun (WGS) entry which is preliminary data.</text>
</comment>